<organism evidence="1 2">
    <name type="scientific">Trifolium medium</name>
    <dbReference type="NCBI Taxonomy" id="97028"/>
    <lineage>
        <taxon>Eukaryota</taxon>
        <taxon>Viridiplantae</taxon>
        <taxon>Streptophyta</taxon>
        <taxon>Embryophyta</taxon>
        <taxon>Tracheophyta</taxon>
        <taxon>Spermatophyta</taxon>
        <taxon>Magnoliopsida</taxon>
        <taxon>eudicotyledons</taxon>
        <taxon>Gunneridae</taxon>
        <taxon>Pentapetalae</taxon>
        <taxon>rosids</taxon>
        <taxon>fabids</taxon>
        <taxon>Fabales</taxon>
        <taxon>Fabaceae</taxon>
        <taxon>Papilionoideae</taxon>
        <taxon>50 kb inversion clade</taxon>
        <taxon>NPAAA clade</taxon>
        <taxon>Hologalegina</taxon>
        <taxon>IRL clade</taxon>
        <taxon>Trifolieae</taxon>
        <taxon>Trifolium</taxon>
    </lineage>
</organism>
<protein>
    <submittedName>
        <fullName evidence="1">Uncharacterized protein</fullName>
    </submittedName>
</protein>
<sequence>LDLLQQGIPLLDNLSKLSLRLLKFLDKVLLKGMLVLVVVKGSSHLPELLPELDDFLDGDVPLL</sequence>
<dbReference type="Proteomes" id="UP000265520">
    <property type="component" value="Unassembled WGS sequence"/>
</dbReference>
<evidence type="ECO:0000313" key="2">
    <source>
        <dbReference type="Proteomes" id="UP000265520"/>
    </source>
</evidence>
<proteinExistence type="predicted"/>
<feature type="non-terminal residue" evidence="1">
    <location>
        <position position="1"/>
    </location>
</feature>
<dbReference type="EMBL" id="LXQA010307533">
    <property type="protein sequence ID" value="MCI42684.1"/>
    <property type="molecule type" value="Genomic_DNA"/>
</dbReference>
<comment type="caution">
    <text evidence="1">The sequence shown here is derived from an EMBL/GenBank/DDBJ whole genome shotgun (WGS) entry which is preliminary data.</text>
</comment>
<accession>A0A392S3A5</accession>
<dbReference type="AlphaFoldDB" id="A0A392S3A5"/>
<name>A0A392S3A5_9FABA</name>
<reference evidence="1 2" key="1">
    <citation type="journal article" date="2018" name="Front. Plant Sci.">
        <title>Red Clover (Trifolium pratense) and Zigzag Clover (T. medium) - A Picture of Genomic Similarities and Differences.</title>
        <authorList>
            <person name="Dluhosova J."/>
            <person name="Istvanek J."/>
            <person name="Nedelnik J."/>
            <person name="Repkova J."/>
        </authorList>
    </citation>
    <scope>NUCLEOTIDE SEQUENCE [LARGE SCALE GENOMIC DNA]</scope>
    <source>
        <strain evidence="2">cv. 10/8</strain>
        <tissue evidence="1">Leaf</tissue>
    </source>
</reference>
<keyword evidence="2" id="KW-1185">Reference proteome</keyword>
<evidence type="ECO:0000313" key="1">
    <source>
        <dbReference type="EMBL" id="MCI42684.1"/>
    </source>
</evidence>